<dbReference type="EMBL" id="JARKIB010000018">
    <property type="protein sequence ID" value="KAJ7769393.1"/>
    <property type="molecule type" value="Genomic_DNA"/>
</dbReference>
<gene>
    <name evidence="1" type="ORF">B0H16DRAFT_1452589</name>
</gene>
<protein>
    <submittedName>
        <fullName evidence="1">Uncharacterized protein</fullName>
    </submittedName>
</protein>
<organism evidence="1 2">
    <name type="scientific">Mycena metata</name>
    <dbReference type="NCBI Taxonomy" id="1033252"/>
    <lineage>
        <taxon>Eukaryota</taxon>
        <taxon>Fungi</taxon>
        <taxon>Dikarya</taxon>
        <taxon>Basidiomycota</taxon>
        <taxon>Agaricomycotina</taxon>
        <taxon>Agaricomycetes</taxon>
        <taxon>Agaricomycetidae</taxon>
        <taxon>Agaricales</taxon>
        <taxon>Marasmiineae</taxon>
        <taxon>Mycenaceae</taxon>
        <taxon>Mycena</taxon>
    </lineage>
</organism>
<dbReference type="Proteomes" id="UP001215598">
    <property type="component" value="Unassembled WGS sequence"/>
</dbReference>
<keyword evidence="2" id="KW-1185">Reference proteome</keyword>
<dbReference type="AlphaFoldDB" id="A0AAD7JRS2"/>
<sequence>MVINPTWMDKVELGRSLLQSSALVGAKLNRVLSHLTLSYLTDMELNTSTIDPGVLSDFITRHPKLTTIRYWPKSAEGSPTLEIIPPPIVPSLETLASNNIVALMGAFSHCEPDELSFNLPFDEPLLWYQSTSTALWKKLSTRTKRLKLHISLWFAHGEICADDIEGAKLLHCVHLVKLEGRVEEASKFQGWLRALPALQRLQVRASEGAEWRSFYKEAYSVLGVSVERVGHAVNERNEDDDIASISSGDSSRTLLARTPRKSQKVGCCSKDSREYGF</sequence>
<evidence type="ECO:0000313" key="2">
    <source>
        <dbReference type="Proteomes" id="UP001215598"/>
    </source>
</evidence>
<evidence type="ECO:0000313" key="1">
    <source>
        <dbReference type="EMBL" id="KAJ7769393.1"/>
    </source>
</evidence>
<proteinExistence type="predicted"/>
<comment type="caution">
    <text evidence="1">The sequence shown here is derived from an EMBL/GenBank/DDBJ whole genome shotgun (WGS) entry which is preliminary data.</text>
</comment>
<reference evidence="1" key="1">
    <citation type="submission" date="2023-03" db="EMBL/GenBank/DDBJ databases">
        <title>Massive genome expansion in bonnet fungi (Mycena s.s.) driven by repeated elements and novel gene families across ecological guilds.</title>
        <authorList>
            <consortium name="Lawrence Berkeley National Laboratory"/>
            <person name="Harder C.B."/>
            <person name="Miyauchi S."/>
            <person name="Viragh M."/>
            <person name="Kuo A."/>
            <person name="Thoen E."/>
            <person name="Andreopoulos B."/>
            <person name="Lu D."/>
            <person name="Skrede I."/>
            <person name="Drula E."/>
            <person name="Henrissat B."/>
            <person name="Morin E."/>
            <person name="Kohler A."/>
            <person name="Barry K."/>
            <person name="LaButti K."/>
            <person name="Morin E."/>
            <person name="Salamov A."/>
            <person name="Lipzen A."/>
            <person name="Mereny Z."/>
            <person name="Hegedus B."/>
            <person name="Baldrian P."/>
            <person name="Stursova M."/>
            <person name="Weitz H."/>
            <person name="Taylor A."/>
            <person name="Grigoriev I.V."/>
            <person name="Nagy L.G."/>
            <person name="Martin F."/>
            <person name="Kauserud H."/>
        </authorList>
    </citation>
    <scope>NUCLEOTIDE SEQUENCE</scope>
    <source>
        <strain evidence="1">CBHHK182m</strain>
    </source>
</reference>
<accession>A0AAD7JRS2</accession>
<name>A0AAD7JRS2_9AGAR</name>